<feature type="transmembrane region" description="Helical" evidence="10">
    <location>
        <begin position="416"/>
        <end position="438"/>
    </location>
</feature>
<evidence type="ECO:0000256" key="6">
    <source>
        <dbReference type="ARBA" id="ARBA00022989"/>
    </source>
</evidence>
<accession>A0A2R6PLP1</accession>
<keyword evidence="15" id="KW-1185">Reference proteome</keyword>
<comment type="subcellular location">
    <subcellularLocation>
        <location evidence="1">Membrane</location>
        <topology evidence="1">Multi-pass membrane protein</topology>
    </subcellularLocation>
</comment>
<evidence type="ECO:0000259" key="12">
    <source>
        <dbReference type="Pfam" id="PF23256"/>
    </source>
</evidence>
<dbReference type="InterPro" id="IPR006153">
    <property type="entry name" value="Cation/H_exchanger_TM"/>
</dbReference>
<evidence type="ECO:0000256" key="8">
    <source>
        <dbReference type="ARBA" id="ARBA00023136"/>
    </source>
</evidence>
<name>A0A2R6PLP1_ACTCC</name>
<dbReference type="Proteomes" id="UP000241394">
    <property type="component" value="Chromosome LG24"/>
</dbReference>
<dbReference type="GO" id="GO:0015297">
    <property type="term" value="F:antiporter activity"/>
    <property type="evidence" value="ECO:0007669"/>
    <property type="project" value="InterPro"/>
</dbReference>
<dbReference type="InterPro" id="IPR057290">
    <property type="entry name" value="CHX17_C"/>
</dbReference>
<dbReference type="GO" id="GO:0012505">
    <property type="term" value="C:endomembrane system"/>
    <property type="evidence" value="ECO:0007669"/>
    <property type="project" value="TreeGrafter"/>
</dbReference>
<feature type="transmembrane region" description="Helical" evidence="10">
    <location>
        <begin position="233"/>
        <end position="254"/>
    </location>
</feature>
<evidence type="ECO:0000256" key="4">
    <source>
        <dbReference type="ARBA" id="ARBA00022692"/>
    </source>
</evidence>
<dbReference type="PANTHER" id="PTHR32468:SF35">
    <property type="entry name" value="CATION_H+ EXCHANGER DOMAIN-CONTAINING PROTEIN"/>
    <property type="match status" value="1"/>
</dbReference>
<keyword evidence="8 10" id="KW-0472">Membrane</keyword>
<dbReference type="AlphaFoldDB" id="A0A2R6PLP1"/>
<evidence type="ECO:0000256" key="2">
    <source>
        <dbReference type="ARBA" id="ARBA00022448"/>
    </source>
</evidence>
<feature type="domain" description="Cation/H(+) antiporter C-terminal" evidence="13">
    <location>
        <begin position="634"/>
        <end position="774"/>
    </location>
</feature>
<proteinExistence type="inferred from homology"/>
<feature type="transmembrane region" description="Helical" evidence="10">
    <location>
        <begin position="352"/>
        <end position="372"/>
    </location>
</feature>
<feature type="transmembrane region" description="Helical" evidence="10">
    <location>
        <begin position="41"/>
        <end position="64"/>
    </location>
</feature>
<dbReference type="GO" id="GO:0006813">
    <property type="term" value="P:potassium ion transport"/>
    <property type="evidence" value="ECO:0007669"/>
    <property type="project" value="UniProtKB-KW"/>
</dbReference>
<dbReference type="Pfam" id="PF23256">
    <property type="entry name" value="CHX17_2nd"/>
    <property type="match status" value="1"/>
</dbReference>
<dbReference type="GO" id="GO:0016020">
    <property type="term" value="C:membrane"/>
    <property type="evidence" value="ECO:0007669"/>
    <property type="project" value="UniProtKB-SubCell"/>
</dbReference>
<keyword evidence="6 10" id="KW-1133">Transmembrane helix</keyword>
<feature type="transmembrane region" description="Helical" evidence="10">
    <location>
        <begin position="175"/>
        <end position="193"/>
    </location>
</feature>
<feature type="transmembrane region" description="Helical" evidence="10">
    <location>
        <begin position="76"/>
        <end position="98"/>
    </location>
</feature>
<dbReference type="Gramene" id="PSR93236">
    <property type="protein sequence ID" value="PSR93236"/>
    <property type="gene ID" value="CEY00_Acc27846"/>
</dbReference>
<reference evidence="15" key="2">
    <citation type="journal article" date="2018" name="BMC Genomics">
        <title>A manually annotated Actinidia chinensis var. chinensis (kiwifruit) genome highlights the challenges associated with draft genomes and gene prediction in plants.</title>
        <authorList>
            <person name="Pilkington S.M."/>
            <person name="Crowhurst R."/>
            <person name="Hilario E."/>
            <person name="Nardozza S."/>
            <person name="Fraser L."/>
            <person name="Peng Y."/>
            <person name="Gunaseelan K."/>
            <person name="Simpson R."/>
            <person name="Tahir J."/>
            <person name="Deroles S.C."/>
            <person name="Templeton K."/>
            <person name="Luo Z."/>
            <person name="Davy M."/>
            <person name="Cheng C."/>
            <person name="McNeilage M."/>
            <person name="Scaglione D."/>
            <person name="Liu Y."/>
            <person name="Zhang Q."/>
            <person name="Datson P."/>
            <person name="De Silva N."/>
            <person name="Gardiner S.E."/>
            <person name="Bassett H."/>
            <person name="Chagne D."/>
            <person name="McCallum J."/>
            <person name="Dzierzon H."/>
            <person name="Deng C."/>
            <person name="Wang Y.Y."/>
            <person name="Barron L."/>
            <person name="Manako K."/>
            <person name="Bowen J."/>
            <person name="Foster T.M."/>
            <person name="Erridge Z.A."/>
            <person name="Tiffin H."/>
            <person name="Waite C.N."/>
            <person name="Davies K.M."/>
            <person name="Grierson E.P."/>
            <person name="Laing W.A."/>
            <person name="Kirk R."/>
            <person name="Chen X."/>
            <person name="Wood M."/>
            <person name="Montefiori M."/>
            <person name="Brummell D.A."/>
            <person name="Schwinn K.E."/>
            <person name="Catanach A."/>
            <person name="Fullerton C."/>
            <person name="Li D."/>
            <person name="Meiyalaghan S."/>
            <person name="Nieuwenhuizen N."/>
            <person name="Read N."/>
            <person name="Prakash R."/>
            <person name="Hunter D."/>
            <person name="Zhang H."/>
            <person name="McKenzie M."/>
            <person name="Knabel M."/>
            <person name="Harris A."/>
            <person name="Allan A.C."/>
            <person name="Gleave A."/>
            <person name="Chen A."/>
            <person name="Janssen B.J."/>
            <person name="Plunkett B."/>
            <person name="Ampomah-Dwamena C."/>
            <person name="Voogd C."/>
            <person name="Leif D."/>
            <person name="Lafferty D."/>
            <person name="Souleyre E.J.F."/>
            <person name="Varkonyi-Gasic E."/>
            <person name="Gambi F."/>
            <person name="Hanley J."/>
            <person name="Yao J.L."/>
            <person name="Cheung J."/>
            <person name="David K.M."/>
            <person name="Warren B."/>
            <person name="Marsh K."/>
            <person name="Snowden K.C."/>
            <person name="Lin-Wang K."/>
            <person name="Brian L."/>
            <person name="Martinez-Sanchez M."/>
            <person name="Wang M."/>
            <person name="Ileperuma N."/>
            <person name="Macnee N."/>
            <person name="Campin R."/>
            <person name="McAtee P."/>
            <person name="Drummond R.S.M."/>
            <person name="Espley R.V."/>
            <person name="Ireland H.S."/>
            <person name="Wu R."/>
            <person name="Atkinson R.G."/>
            <person name="Karunairetnam S."/>
            <person name="Bulley S."/>
            <person name="Chunkath S."/>
            <person name="Hanley Z."/>
            <person name="Storey R."/>
            <person name="Thrimawithana A.H."/>
            <person name="Thomson S."/>
            <person name="David C."/>
            <person name="Testolin R."/>
            <person name="Huang H."/>
            <person name="Hellens R.P."/>
            <person name="Schaffer R.J."/>
        </authorList>
    </citation>
    <scope>NUCLEOTIDE SEQUENCE [LARGE SCALE GENOMIC DNA]</scope>
    <source>
        <strain evidence="15">cv. Red5</strain>
    </source>
</reference>
<keyword evidence="7" id="KW-0406">Ion transport</keyword>
<feature type="transmembrane region" description="Helical" evidence="10">
    <location>
        <begin position="318"/>
        <end position="340"/>
    </location>
</feature>
<evidence type="ECO:0000256" key="5">
    <source>
        <dbReference type="ARBA" id="ARBA00022958"/>
    </source>
</evidence>
<dbReference type="STRING" id="1590841.A0A2R6PLP1"/>
<protein>
    <submittedName>
        <fullName evidence="14">Cation/H(+) antiporter like</fullName>
    </submittedName>
</protein>
<keyword evidence="2" id="KW-0813">Transport</keyword>
<dbReference type="InterPro" id="IPR050794">
    <property type="entry name" value="CPA2_transporter"/>
</dbReference>
<dbReference type="Gene3D" id="1.20.1530.20">
    <property type="match status" value="1"/>
</dbReference>
<sequence length="827" mass="89375">MASLQPGTDEVIVAGNMTFVCHDPQRIGSTGIWLEHNPLNYATPLLLIQLVIITLTSLLIDLCLQPLGQSSIVSKICGGIVFGPSLLGHNNAIASALFPLRGTVVIETIATFGIMFFFFEVGVKTDVSMMLRPGRLAIAMGTSVMFVTLVLTTPLSLLLKAYVPMDDSLANSLPLIAASQCLTAFPNIACLLAELKILNTDLGRLAISASCFCDVMGISLMAVTFSIMDTSNLLRSFLAILSTAALLAIIAYVFRPAVLWVHSHTSEGKVVREIYITAIFIAVLVASLVSEIVGQHYILGPLVLGLAVPEGPPLGAALVTKLDSFVSGLLYPTFLTVSGLKTNIFKIHLQSTWIILFIVLFASLAKIGAVLLTAHFTDMPSREALVLGLVLNARGICELAIYILWKDDQILTDQEFTLVVISVVAVTAIITPLIRALYDPSTQQFPVKRRTIQQAKPGAELRVLVCIHNQENVPTIVNLLEASCATEEGPVAVIAVLLVELVGRAAPMLIAHQPHYTAEPNASASRSGHIINALRQYELYNEGCVTVRSFSAISQLETIHEDICRVAFDQNATIVIIPFHKYWAIDGSIGSVNRAIQNMNSKVLDRIPCSVGILIDRGILNGSMSIINSQSEYRVAVLYIGGPDDAESLSYGVRMVNHNNVTLTVIRFLLFGSDNARERKLDTDLINAVRHANAGNEAFSYQEEVVRDGVGLATCIRGLENCFDLILVGRQHQASTLLQGLGEWIECPELGVMGDFLASSDFGSAASVLVVQQQRVLGGRMMNRGMKPVVNDREMPLHLPGMQSHGGVTATTAGDSGVTWPISMDRI</sequence>
<dbReference type="OMA" id="CIHNQEN"/>
<dbReference type="EMBL" id="NKQK01000024">
    <property type="protein sequence ID" value="PSR93236.1"/>
    <property type="molecule type" value="Genomic_DNA"/>
</dbReference>
<evidence type="ECO:0000313" key="14">
    <source>
        <dbReference type="EMBL" id="PSR93236.1"/>
    </source>
</evidence>
<feature type="transmembrane region" description="Helical" evidence="10">
    <location>
        <begin position="274"/>
        <end position="298"/>
    </location>
</feature>
<dbReference type="GO" id="GO:0006885">
    <property type="term" value="P:regulation of pH"/>
    <property type="evidence" value="ECO:0007669"/>
    <property type="project" value="TreeGrafter"/>
</dbReference>
<evidence type="ECO:0000256" key="9">
    <source>
        <dbReference type="ARBA" id="ARBA00038341"/>
    </source>
</evidence>
<evidence type="ECO:0000256" key="3">
    <source>
        <dbReference type="ARBA" id="ARBA00022538"/>
    </source>
</evidence>
<evidence type="ECO:0000259" key="13">
    <source>
        <dbReference type="Pfam" id="PF23259"/>
    </source>
</evidence>
<dbReference type="PANTHER" id="PTHR32468">
    <property type="entry name" value="CATION/H + ANTIPORTER"/>
    <property type="match status" value="1"/>
</dbReference>
<comment type="similarity">
    <text evidence="9">Belongs to the monovalent cation:proton antiporter 2 (CPA2) transporter (TC 2.A.37) family. CHX (TC 2.A.37.4) subfamily.</text>
</comment>
<evidence type="ECO:0000256" key="7">
    <source>
        <dbReference type="ARBA" id="ARBA00023065"/>
    </source>
</evidence>
<comment type="caution">
    <text evidence="14">The sequence shown here is derived from an EMBL/GenBank/DDBJ whole genome shotgun (WGS) entry which is preliminary data.</text>
</comment>
<keyword evidence="4 10" id="KW-0812">Transmembrane</keyword>
<dbReference type="GO" id="GO:1902600">
    <property type="term" value="P:proton transmembrane transport"/>
    <property type="evidence" value="ECO:0007669"/>
    <property type="project" value="InterPro"/>
</dbReference>
<dbReference type="Pfam" id="PF00999">
    <property type="entry name" value="Na_H_Exchanger"/>
    <property type="match status" value="1"/>
</dbReference>
<dbReference type="InParanoid" id="A0A2R6PLP1"/>
<evidence type="ECO:0000313" key="15">
    <source>
        <dbReference type="Proteomes" id="UP000241394"/>
    </source>
</evidence>
<evidence type="ECO:0000259" key="11">
    <source>
        <dbReference type="Pfam" id="PF00999"/>
    </source>
</evidence>
<keyword evidence="3" id="KW-0633">Potassium transport</keyword>
<evidence type="ECO:0000256" key="1">
    <source>
        <dbReference type="ARBA" id="ARBA00004141"/>
    </source>
</evidence>
<feature type="transmembrane region" description="Helical" evidence="10">
    <location>
        <begin position="205"/>
        <end position="227"/>
    </location>
</feature>
<gene>
    <name evidence="14" type="ORF">CEY00_Acc27846</name>
</gene>
<keyword evidence="5" id="KW-0630">Potassium</keyword>
<dbReference type="InterPro" id="IPR038770">
    <property type="entry name" value="Na+/solute_symporter_sf"/>
</dbReference>
<dbReference type="InterPro" id="IPR057291">
    <property type="entry name" value="CHX17_2nd"/>
</dbReference>
<feature type="domain" description="Cation/H(+) antiporter central" evidence="12">
    <location>
        <begin position="493"/>
        <end position="619"/>
    </location>
</feature>
<reference evidence="14 15" key="1">
    <citation type="submission" date="2017-07" db="EMBL/GenBank/DDBJ databases">
        <title>An improved, manually edited Actinidia chinensis var. chinensis (kiwifruit) genome highlights the challenges associated with draft genomes and gene prediction in plants.</title>
        <authorList>
            <person name="Pilkington S."/>
            <person name="Crowhurst R."/>
            <person name="Hilario E."/>
            <person name="Nardozza S."/>
            <person name="Fraser L."/>
            <person name="Peng Y."/>
            <person name="Gunaseelan K."/>
            <person name="Simpson R."/>
            <person name="Tahir J."/>
            <person name="Deroles S."/>
            <person name="Templeton K."/>
            <person name="Luo Z."/>
            <person name="Davy M."/>
            <person name="Cheng C."/>
            <person name="Mcneilage M."/>
            <person name="Scaglione D."/>
            <person name="Liu Y."/>
            <person name="Zhang Q."/>
            <person name="Datson P."/>
            <person name="De Silva N."/>
            <person name="Gardiner S."/>
            <person name="Bassett H."/>
            <person name="Chagne D."/>
            <person name="Mccallum J."/>
            <person name="Dzierzon H."/>
            <person name="Deng C."/>
            <person name="Wang Y.-Y."/>
            <person name="Barron N."/>
            <person name="Manako K."/>
            <person name="Bowen J."/>
            <person name="Foster T."/>
            <person name="Erridge Z."/>
            <person name="Tiffin H."/>
            <person name="Waite C."/>
            <person name="Davies K."/>
            <person name="Grierson E."/>
            <person name="Laing W."/>
            <person name="Kirk R."/>
            <person name="Chen X."/>
            <person name="Wood M."/>
            <person name="Montefiori M."/>
            <person name="Brummell D."/>
            <person name="Schwinn K."/>
            <person name="Catanach A."/>
            <person name="Fullerton C."/>
            <person name="Li D."/>
            <person name="Meiyalaghan S."/>
            <person name="Nieuwenhuizen N."/>
            <person name="Read N."/>
            <person name="Prakash R."/>
            <person name="Hunter D."/>
            <person name="Zhang H."/>
            <person name="Mckenzie M."/>
            <person name="Knabel M."/>
            <person name="Harris A."/>
            <person name="Allan A."/>
            <person name="Chen A."/>
            <person name="Janssen B."/>
            <person name="Plunkett B."/>
            <person name="Dwamena C."/>
            <person name="Voogd C."/>
            <person name="Leif D."/>
            <person name="Lafferty D."/>
            <person name="Souleyre E."/>
            <person name="Varkonyi-Gasic E."/>
            <person name="Gambi F."/>
            <person name="Hanley J."/>
            <person name="Yao J.-L."/>
            <person name="Cheung J."/>
            <person name="David K."/>
            <person name="Warren B."/>
            <person name="Marsh K."/>
            <person name="Snowden K."/>
            <person name="Lin-Wang K."/>
            <person name="Brian L."/>
            <person name="Martinez-Sanchez M."/>
            <person name="Wang M."/>
            <person name="Ileperuma N."/>
            <person name="Macnee N."/>
            <person name="Campin R."/>
            <person name="Mcatee P."/>
            <person name="Drummond R."/>
            <person name="Espley R."/>
            <person name="Ireland H."/>
            <person name="Wu R."/>
            <person name="Atkinson R."/>
            <person name="Karunairetnam S."/>
            <person name="Bulley S."/>
            <person name="Chunkath S."/>
            <person name="Hanley Z."/>
            <person name="Storey R."/>
            <person name="Thrimawithana A."/>
            <person name="Thomson S."/>
            <person name="David C."/>
            <person name="Testolin R."/>
        </authorList>
    </citation>
    <scope>NUCLEOTIDE SEQUENCE [LARGE SCALE GENOMIC DNA]</scope>
    <source>
        <strain evidence="15">cv. Red5</strain>
        <tissue evidence="14">Young leaf</tissue>
    </source>
</reference>
<feature type="transmembrane region" description="Helical" evidence="10">
    <location>
        <begin position="104"/>
        <end position="123"/>
    </location>
</feature>
<organism evidence="14 15">
    <name type="scientific">Actinidia chinensis var. chinensis</name>
    <name type="common">Chinese soft-hair kiwi</name>
    <dbReference type="NCBI Taxonomy" id="1590841"/>
    <lineage>
        <taxon>Eukaryota</taxon>
        <taxon>Viridiplantae</taxon>
        <taxon>Streptophyta</taxon>
        <taxon>Embryophyta</taxon>
        <taxon>Tracheophyta</taxon>
        <taxon>Spermatophyta</taxon>
        <taxon>Magnoliopsida</taxon>
        <taxon>eudicotyledons</taxon>
        <taxon>Gunneridae</taxon>
        <taxon>Pentapetalae</taxon>
        <taxon>asterids</taxon>
        <taxon>Ericales</taxon>
        <taxon>Actinidiaceae</taxon>
        <taxon>Actinidia</taxon>
    </lineage>
</organism>
<feature type="transmembrane region" description="Helical" evidence="10">
    <location>
        <begin position="135"/>
        <end position="155"/>
    </location>
</feature>
<evidence type="ECO:0000256" key="10">
    <source>
        <dbReference type="SAM" id="Phobius"/>
    </source>
</evidence>
<dbReference type="OrthoDB" id="2687058at2759"/>
<dbReference type="Pfam" id="PF23259">
    <property type="entry name" value="CHX17_C"/>
    <property type="match status" value="1"/>
</dbReference>
<feature type="domain" description="Cation/H+ exchanger transmembrane" evidence="11">
    <location>
        <begin position="55"/>
        <end position="434"/>
    </location>
</feature>
<feature type="transmembrane region" description="Helical" evidence="10">
    <location>
        <begin position="384"/>
        <end position="404"/>
    </location>
</feature>